<dbReference type="GO" id="GO:0003700">
    <property type="term" value="F:DNA-binding transcription factor activity"/>
    <property type="evidence" value="ECO:0007669"/>
    <property type="project" value="InterPro"/>
</dbReference>
<feature type="domain" description="HTH arsR-type" evidence="1">
    <location>
        <begin position="28"/>
        <end position="121"/>
    </location>
</feature>
<dbReference type="PANTHER" id="PTHR39168:SF1">
    <property type="entry name" value="TRANSCRIPTIONAL REGULATORY PROTEIN"/>
    <property type="match status" value="1"/>
</dbReference>
<dbReference type="GO" id="GO:0032791">
    <property type="term" value="F:lead ion binding"/>
    <property type="evidence" value="ECO:0007669"/>
    <property type="project" value="TreeGrafter"/>
</dbReference>
<accession>A0A645CRC7</accession>
<dbReference type="SUPFAM" id="SSF46785">
    <property type="entry name" value="Winged helix' DNA-binding domain"/>
    <property type="match status" value="1"/>
</dbReference>
<evidence type="ECO:0000259" key="1">
    <source>
        <dbReference type="PROSITE" id="PS50987"/>
    </source>
</evidence>
<dbReference type="InterPro" id="IPR011991">
    <property type="entry name" value="ArsR-like_HTH"/>
</dbReference>
<dbReference type="PANTHER" id="PTHR39168">
    <property type="entry name" value="TRANSCRIPTIONAL REGULATOR-RELATED"/>
    <property type="match status" value="1"/>
</dbReference>
<dbReference type="GO" id="GO:0097063">
    <property type="term" value="F:cadmium ion sensor activity"/>
    <property type="evidence" value="ECO:0007669"/>
    <property type="project" value="TreeGrafter"/>
</dbReference>
<organism evidence="2">
    <name type="scientific">bioreactor metagenome</name>
    <dbReference type="NCBI Taxonomy" id="1076179"/>
    <lineage>
        <taxon>unclassified sequences</taxon>
        <taxon>metagenomes</taxon>
        <taxon>ecological metagenomes</taxon>
    </lineage>
</organism>
<dbReference type="GO" id="GO:0046686">
    <property type="term" value="P:response to cadmium ion"/>
    <property type="evidence" value="ECO:0007669"/>
    <property type="project" value="TreeGrafter"/>
</dbReference>
<gene>
    <name evidence="2" type="ORF">SDC9_126305</name>
</gene>
<sequence length="274" mass="29872">MRGECFDEQRSIPHLDQDRVNRKGIPIMNTLTNFSAAAFLIADHARAAMLTALLDGRALPAGELAYASGVTAQTASAHLAKLLAGGLVSVETEGRHRYYRLAGPHVAEALERLAGIQPAGPVRRKALSPQNLKLKFCRSCYDHLAGQVGVAVTRGLLQRGYLLAAEQKRFDLTPEGAEWFGSMGLDIHQIKPTPRGLARQCLDWTERTHHLAGPLGVQFMQALLAADWLRRSEGTRAILVTPKGWQELQHHLGVNQDDWADAPVAPSGNMGSLI</sequence>
<reference evidence="2" key="1">
    <citation type="submission" date="2019-08" db="EMBL/GenBank/DDBJ databases">
        <authorList>
            <person name="Kucharzyk K."/>
            <person name="Murdoch R.W."/>
            <person name="Higgins S."/>
            <person name="Loffler F."/>
        </authorList>
    </citation>
    <scope>NUCLEOTIDE SEQUENCE</scope>
</reference>
<comment type="caution">
    <text evidence="2">The sequence shown here is derived from an EMBL/GenBank/DDBJ whole genome shotgun (WGS) entry which is preliminary data.</text>
</comment>
<dbReference type="InterPro" id="IPR001845">
    <property type="entry name" value="HTH_ArsR_DNA-bd_dom"/>
</dbReference>
<dbReference type="Gene3D" id="1.10.10.10">
    <property type="entry name" value="Winged helix-like DNA-binding domain superfamily/Winged helix DNA-binding domain"/>
    <property type="match status" value="1"/>
</dbReference>
<name>A0A645CRC7_9ZZZZ</name>
<dbReference type="CDD" id="cd00090">
    <property type="entry name" value="HTH_ARSR"/>
    <property type="match status" value="1"/>
</dbReference>
<dbReference type="NCBIfam" id="NF033788">
    <property type="entry name" value="HTH_metalloreg"/>
    <property type="match status" value="1"/>
</dbReference>
<dbReference type="SMART" id="SM00418">
    <property type="entry name" value="HTH_ARSR"/>
    <property type="match status" value="1"/>
</dbReference>
<dbReference type="EMBL" id="VSSQ01029230">
    <property type="protein sequence ID" value="MPM79272.1"/>
    <property type="molecule type" value="Genomic_DNA"/>
</dbReference>
<dbReference type="GO" id="GO:0003677">
    <property type="term" value="F:DNA binding"/>
    <property type="evidence" value="ECO:0007669"/>
    <property type="project" value="TreeGrafter"/>
</dbReference>
<evidence type="ECO:0000313" key="2">
    <source>
        <dbReference type="EMBL" id="MPM79272.1"/>
    </source>
</evidence>
<dbReference type="InterPro" id="IPR036390">
    <property type="entry name" value="WH_DNA-bd_sf"/>
</dbReference>
<dbReference type="GO" id="GO:0010288">
    <property type="term" value="P:response to lead ion"/>
    <property type="evidence" value="ECO:0007669"/>
    <property type="project" value="TreeGrafter"/>
</dbReference>
<dbReference type="Pfam" id="PF12840">
    <property type="entry name" value="HTH_20"/>
    <property type="match status" value="1"/>
</dbReference>
<dbReference type="PROSITE" id="PS50987">
    <property type="entry name" value="HTH_ARSR_2"/>
    <property type="match status" value="1"/>
</dbReference>
<dbReference type="AlphaFoldDB" id="A0A645CRC7"/>
<protein>
    <recommendedName>
        <fullName evidence="1">HTH arsR-type domain-containing protein</fullName>
    </recommendedName>
</protein>
<proteinExistence type="predicted"/>
<dbReference type="InterPro" id="IPR036388">
    <property type="entry name" value="WH-like_DNA-bd_sf"/>
</dbReference>
<dbReference type="InterPro" id="IPR052543">
    <property type="entry name" value="HTH_Metal-responsive_Reg"/>
</dbReference>